<keyword evidence="3" id="KW-0050">Antiport</keyword>
<dbReference type="Pfam" id="PF01554">
    <property type="entry name" value="MatE"/>
    <property type="match status" value="2"/>
</dbReference>
<evidence type="ECO:0000256" key="3">
    <source>
        <dbReference type="ARBA" id="ARBA00022449"/>
    </source>
</evidence>
<feature type="transmembrane region" description="Helical" evidence="10">
    <location>
        <begin position="177"/>
        <end position="197"/>
    </location>
</feature>
<gene>
    <name evidence="11" type="ORF">EGH25_08675</name>
</gene>
<evidence type="ECO:0000313" key="11">
    <source>
        <dbReference type="EMBL" id="MCX2819423.1"/>
    </source>
</evidence>
<feature type="transmembrane region" description="Helical" evidence="10">
    <location>
        <begin position="431"/>
        <end position="449"/>
    </location>
</feature>
<comment type="subcellular location">
    <subcellularLocation>
        <location evidence="1">Cell membrane</location>
        <topology evidence="1">Multi-pass membrane protein</topology>
    </subcellularLocation>
</comment>
<keyword evidence="6 10" id="KW-1133">Transmembrane helix</keyword>
<dbReference type="GO" id="GO:0042910">
    <property type="term" value="F:xenobiotic transmembrane transporter activity"/>
    <property type="evidence" value="ECO:0007669"/>
    <property type="project" value="InterPro"/>
</dbReference>
<feature type="transmembrane region" description="Helical" evidence="10">
    <location>
        <begin position="204"/>
        <end position="223"/>
    </location>
</feature>
<evidence type="ECO:0000256" key="6">
    <source>
        <dbReference type="ARBA" id="ARBA00022989"/>
    </source>
</evidence>
<evidence type="ECO:0000256" key="9">
    <source>
        <dbReference type="ARBA" id="ARBA00031636"/>
    </source>
</evidence>
<dbReference type="InterPro" id="IPR050222">
    <property type="entry name" value="MATE_MdtK"/>
</dbReference>
<evidence type="ECO:0000256" key="7">
    <source>
        <dbReference type="ARBA" id="ARBA00023065"/>
    </source>
</evidence>
<keyword evidence="12" id="KW-1185">Reference proteome</keyword>
<evidence type="ECO:0000256" key="10">
    <source>
        <dbReference type="SAM" id="Phobius"/>
    </source>
</evidence>
<dbReference type="PANTHER" id="PTHR43298:SF2">
    <property type="entry name" value="FMN_FAD EXPORTER YEEO-RELATED"/>
    <property type="match status" value="1"/>
</dbReference>
<proteinExistence type="predicted"/>
<keyword evidence="7" id="KW-0406">Ion transport</keyword>
<evidence type="ECO:0000256" key="8">
    <source>
        <dbReference type="ARBA" id="ARBA00023136"/>
    </source>
</evidence>
<dbReference type="PANTHER" id="PTHR43298">
    <property type="entry name" value="MULTIDRUG RESISTANCE PROTEIN NORM-RELATED"/>
    <property type="match status" value="1"/>
</dbReference>
<feature type="transmembrane region" description="Helical" evidence="10">
    <location>
        <begin position="373"/>
        <end position="391"/>
    </location>
</feature>
<dbReference type="PIRSF" id="PIRSF006603">
    <property type="entry name" value="DinF"/>
    <property type="match status" value="1"/>
</dbReference>
<dbReference type="EMBL" id="RKLV01000008">
    <property type="protein sequence ID" value="MCX2819423.1"/>
    <property type="molecule type" value="Genomic_DNA"/>
</dbReference>
<dbReference type="RefSeq" id="WP_266087665.1">
    <property type="nucleotide sequence ID" value="NZ_RKLV01000008.1"/>
</dbReference>
<dbReference type="CDD" id="cd13137">
    <property type="entry name" value="MATE_NorM_like"/>
    <property type="match status" value="1"/>
</dbReference>
<keyword evidence="5 10" id="KW-0812">Transmembrane</keyword>
<dbReference type="InterPro" id="IPR048279">
    <property type="entry name" value="MdtK-like"/>
</dbReference>
<protein>
    <recommendedName>
        <fullName evidence="9">Multidrug-efflux transporter</fullName>
    </recommendedName>
</protein>
<name>A0A9Q4C4Q6_9EURY</name>
<feature type="transmembrane region" description="Helical" evidence="10">
    <location>
        <begin position="270"/>
        <end position="291"/>
    </location>
</feature>
<evidence type="ECO:0000256" key="5">
    <source>
        <dbReference type="ARBA" id="ARBA00022692"/>
    </source>
</evidence>
<dbReference type="GO" id="GO:0005886">
    <property type="term" value="C:plasma membrane"/>
    <property type="evidence" value="ECO:0007669"/>
    <property type="project" value="UniProtKB-SubCell"/>
</dbReference>
<evidence type="ECO:0000256" key="4">
    <source>
        <dbReference type="ARBA" id="ARBA00022475"/>
    </source>
</evidence>
<feature type="transmembrane region" description="Helical" evidence="10">
    <location>
        <begin position="47"/>
        <end position="69"/>
    </location>
</feature>
<comment type="caution">
    <text evidence="11">The sequence shown here is derived from an EMBL/GenBank/DDBJ whole genome shotgun (WGS) entry which is preliminary data.</text>
</comment>
<evidence type="ECO:0000313" key="12">
    <source>
        <dbReference type="Proteomes" id="UP001149411"/>
    </source>
</evidence>
<accession>A0A9Q4C4Q6</accession>
<organism evidence="11 12">
    <name type="scientific">Halorutilus salinus</name>
    <dbReference type="NCBI Taxonomy" id="2487751"/>
    <lineage>
        <taxon>Archaea</taxon>
        <taxon>Methanobacteriati</taxon>
        <taxon>Methanobacteriota</taxon>
        <taxon>Stenosarchaea group</taxon>
        <taxon>Halobacteria</taxon>
        <taxon>Halorutilales</taxon>
        <taxon>Halorutilaceae</taxon>
        <taxon>Halorutilus</taxon>
    </lineage>
</organism>
<keyword evidence="2" id="KW-0813">Transport</keyword>
<sequence>MSLREAVATGFERAGVIDTDRLRRTTDLAWPRIVTGFSIMSKHAVDVAIVGWAVGTNAVAGLAFAFAYWSVAKFVGLGFAGGTVSVVSRRYGADEKEEASTAVAQSIYISLIAVSPFVLGYVALATQLVNVFDAEPAVAEAGAVYLAVVAPALAFEFLNLTGSRTYAGVGDTFTPMVVRVAGAVLNVVLSMAFVLGFGMGIVGVALGTLLSVAFVTVVLSWGMTGHDYPFPGMKPCPTPLTMSSVAPDIRTAKQILGVSLPFVGRKVADMLVIFPLLWVASTFGPVVVAGFEVGRRIRGLLSSFNWGFAMASSAIVGQELGEGNTEEAVRYGASILRLSVLVYCTAAVAVLLLAEPIASFFVTEPSEVQQAAVFVRVAAVSAVALGANGAITGSLLGAGDTRWPFAASLVGQYLFALPVAVAGLLTPLGVTSLYIAFVVGYVVPAIANYRRFRRRDWLSDVRTRDGSEDIAAAETTSDSA</sequence>
<keyword evidence="8 10" id="KW-0472">Membrane</keyword>
<evidence type="ECO:0000256" key="1">
    <source>
        <dbReference type="ARBA" id="ARBA00004651"/>
    </source>
</evidence>
<dbReference type="InterPro" id="IPR002528">
    <property type="entry name" value="MATE_fam"/>
</dbReference>
<feature type="transmembrane region" description="Helical" evidence="10">
    <location>
        <begin position="107"/>
        <end position="125"/>
    </location>
</feature>
<dbReference type="Proteomes" id="UP001149411">
    <property type="component" value="Unassembled WGS sequence"/>
</dbReference>
<dbReference type="GO" id="GO:0015297">
    <property type="term" value="F:antiporter activity"/>
    <property type="evidence" value="ECO:0007669"/>
    <property type="project" value="UniProtKB-KW"/>
</dbReference>
<dbReference type="AlphaFoldDB" id="A0A9Q4C4Q6"/>
<feature type="transmembrane region" description="Helical" evidence="10">
    <location>
        <begin position="340"/>
        <end position="361"/>
    </location>
</feature>
<keyword evidence="4" id="KW-1003">Cell membrane</keyword>
<feature type="transmembrane region" description="Helical" evidence="10">
    <location>
        <begin position="403"/>
        <end position="425"/>
    </location>
</feature>
<dbReference type="NCBIfam" id="TIGR00797">
    <property type="entry name" value="matE"/>
    <property type="match status" value="1"/>
</dbReference>
<reference evidence="11" key="1">
    <citation type="submission" date="2022-09" db="EMBL/GenBank/DDBJ databases">
        <title>Haloadaptaus new haloarchaeum isolated from saline soil.</title>
        <authorList>
            <person name="Duran-Viseras A."/>
            <person name="Sanchez-Porro C."/>
            <person name="Ventosa A."/>
        </authorList>
    </citation>
    <scope>NUCLEOTIDE SEQUENCE</scope>
    <source>
        <strain evidence="11">F3-133</strain>
    </source>
</reference>
<evidence type="ECO:0000256" key="2">
    <source>
        <dbReference type="ARBA" id="ARBA00022448"/>
    </source>
</evidence>
<feature type="transmembrane region" description="Helical" evidence="10">
    <location>
        <begin position="137"/>
        <end position="157"/>
    </location>
</feature>
<dbReference type="GO" id="GO:0006811">
    <property type="term" value="P:monoatomic ion transport"/>
    <property type="evidence" value="ECO:0007669"/>
    <property type="project" value="UniProtKB-KW"/>
</dbReference>